<comment type="caution">
    <text evidence="2">The sequence shown here is derived from an EMBL/GenBank/DDBJ whole genome shotgun (WGS) entry which is preliminary data.</text>
</comment>
<feature type="domain" description="PilZ" evidence="1">
    <location>
        <begin position="4"/>
        <end position="123"/>
    </location>
</feature>
<protein>
    <submittedName>
        <fullName evidence="2">PilZ domain-containing protein</fullName>
    </submittedName>
</protein>
<organism evidence="2 3">
    <name type="scientific">Candidatus Geothrix skivensis</name>
    <dbReference type="NCBI Taxonomy" id="2954439"/>
    <lineage>
        <taxon>Bacteria</taxon>
        <taxon>Pseudomonadati</taxon>
        <taxon>Acidobacteriota</taxon>
        <taxon>Holophagae</taxon>
        <taxon>Holophagales</taxon>
        <taxon>Holophagaceae</taxon>
        <taxon>Geothrix</taxon>
    </lineage>
</organism>
<accession>A0A9D7SJW0</accession>
<name>A0A9D7SJW0_9BACT</name>
<proteinExistence type="predicted"/>
<dbReference type="EMBL" id="JADKIO010000013">
    <property type="protein sequence ID" value="MBK9798045.1"/>
    <property type="molecule type" value="Genomic_DNA"/>
</dbReference>
<reference evidence="2" key="1">
    <citation type="submission" date="2020-10" db="EMBL/GenBank/DDBJ databases">
        <title>Connecting structure to function with the recovery of over 1000 high-quality activated sludge metagenome-assembled genomes encoding full-length rRNA genes using long-read sequencing.</title>
        <authorList>
            <person name="Singleton C.M."/>
            <person name="Petriglieri F."/>
            <person name="Kristensen J.M."/>
            <person name="Kirkegaard R.H."/>
            <person name="Michaelsen T.Y."/>
            <person name="Andersen M.H."/>
            <person name="Karst S.M."/>
            <person name="Dueholm M.S."/>
            <person name="Nielsen P.H."/>
            <person name="Albertsen M."/>
        </authorList>
    </citation>
    <scope>NUCLEOTIDE SEQUENCE</scope>
    <source>
        <strain evidence="2">Skiv_18-Q3-R9-52_MAXAC.067</strain>
    </source>
</reference>
<gene>
    <name evidence="2" type="ORF">IPP58_16495</name>
</gene>
<dbReference type="Gene3D" id="2.40.10.220">
    <property type="entry name" value="predicted glycosyltransferase like domains"/>
    <property type="match status" value="1"/>
</dbReference>
<dbReference type="Proteomes" id="UP000886657">
    <property type="component" value="Unassembled WGS sequence"/>
</dbReference>
<evidence type="ECO:0000259" key="1">
    <source>
        <dbReference type="Pfam" id="PF07238"/>
    </source>
</evidence>
<sequence>MSQERRQYQRIPLEASLSFQELSFHKGDIPATSSYKDVSGGGLLLDSPRAYPLGALLKLELRVPGWGRYQNHFGPVHDADVRPLVALGMVVRVEQMDTGGYELGIKFQNVYPDDLEALVKFLEASAPPPSV</sequence>
<dbReference type="Pfam" id="PF07238">
    <property type="entry name" value="PilZ"/>
    <property type="match status" value="1"/>
</dbReference>
<dbReference type="SUPFAM" id="SSF141371">
    <property type="entry name" value="PilZ domain-like"/>
    <property type="match status" value="1"/>
</dbReference>
<dbReference type="GO" id="GO:0035438">
    <property type="term" value="F:cyclic-di-GMP binding"/>
    <property type="evidence" value="ECO:0007669"/>
    <property type="project" value="InterPro"/>
</dbReference>
<dbReference type="InterPro" id="IPR009875">
    <property type="entry name" value="PilZ_domain"/>
</dbReference>
<evidence type="ECO:0000313" key="2">
    <source>
        <dbReference type="EMBL" id="MBK9798045.1"/>
    </source>
</evidence>
<dbReference type="AlphaFoldDB" id="A0A9D7SJW0"/>
<evidence type="ECO:0000313" key="3">
    <source>
        <dbReference type="Proteomes" id="UP000886657"/>
    </source>
</evidence>